<evidence type="ECO:0000256" key="6">
    <source>
        <dbReference type="ARBA" id="ARBA00038219"/>
    </source>
</evidence>
<dbReference type="InterPro" id="IPR000420">
    <property type="entry name" value="Yeast_PIR_rpt"/>
</dbReference>
<organism evidence="9 10">
    <name type="scientific">Parathielavia hyrcaniae</name>
    <dbReference type="NCBI Taxonomy" id="113614"/>
    <lineage>
        <taxon>Eukaryota</taxon>
        <taxon>Fungi</taxon>
        <taxon>Dikarya</taxon>
        <taxon>Ascomycota</taxon>
        <taxon>Pezizomycotina</taxon>
        <taxon>Sordariomycetes</taxon>
        <taxon>Sordariomycetidae</taxon>
        <taxon>Sordariales</taxon>
        <taxon>Chaetomiaceae</taxon>
        <taxon>Parathielavia</taxon>
    </lineage>
</organism>
<dbReference type="PANTHER" id="PTHR47254">
    <property type="entry name" value="CELL WALL MANNOPROTEIN CIS3-RELATED"/>
    <property type="match status" value="1"/>
</dbReference>
<keyword evidence="5" id="KW-0677">Repeat</keyword>
<comment type="subcellular location">
    <subcellularLocation>
        <location evidence="1">Secreted</location>
        <location evidence="1">Cell wall</location>
    </subcellularLocation>
</comment>
<protein>
    <recommendedName>
        <fullName evidence="8">Cell wall mannoprotein PIR1-like C-terminal domain-containing protein</fullName>
    </recommendedName>
</protein>
<keyword evidence="3" id="KW-0964">Secreted</keyword>
<name>A0AAN6PYZ6_9PEZI</name>
<sequence>MKLQLFALLVTAVSAVAQGVTDKIAPEGEAPAGCKPTLDAEFEITIIPLKGMAKKDLAIDTRGTTTTTSSDHANLVLQLADGVLTDSHNRTGYIASNFQFQFDLPPQAGALYTAGFSACANGSLALGGSAVFWQCRSGTFHNLYDRWWAAQCEPVLMVAMPCGSAGVGGEPPSSSTVQPGPVVGTQVVTTTMVVPLSDGQPQVVTTTSIVYICQIGDGQVQGHTTPCVAASQIPDGQVQVTATVTTGIAESQLSDGQSGGGGADCGAACQWGCCYGSLGGVAGGGGGGGGSRDRVGVDVMMVVMMMGSLLGRVVWF</sequence>
<feature type="domain" description="Cell wall mannoprotein PIR1-like C-terminal" evidence="8">
    <location>
        <begin position="82"/>
        <end position="155"/>
    </location>
</feature>
<dbReference type="InterPro" id="IPR054508">
    <property type="entry name" value="PIR1-like_C"/>
</dbReference>
<dbReference type="Proteomes" id="UP001305647">
    <property type="component" value="Unassembled WGS sequence"/>
</dbReference>
<evidence type="ECO:0000313" key="9">
    <source>
        <dbReference type="EMBL" id="KAK4098032.1"/>
    </source>
</evidence>
<dbReference type="GO" id="GO:0005199">
    <property type="term" value="F:structural constituent of cell wall"/>
    <property type="evidence" value="ECO:0007669"/>
    <property type="project" value="InterPro"/>
</dbReference>
<feature type="chain" id="PRO_5042927532" description="Cell wall mannoprotein PIR1-like C-terminal domain-containing protein" evidence="7">
    <location>
        <begin position="18"/>
        <end position="316"/>
    </location>
</feature>
<evidence type="ECO:0000256" key="7">
    <source>
        <dbReference type="SAM" id="SignalP"/>
    </source>
</evidence>
<evidence type="ECO:0000256" key="1">
    <source>
        <dbReference type="ARBA" id="ARBA00004191"/>
    </source>
</evidence>
<proteinExistence type="inferred from homology"/>
<gene>
    <name evidence="9" type="ORF">N658DRAFT_509948</name>
</gene>
<dbReference type="GO" id="GO:0031505">
    <property type="term" value="P:fungal-type cell wall organization"/>
    <property type="evidence" value="ECO:0007669"/>
    <property type="project" value="UniProtKB-ARBA"/>
</dbReference>
<dbReference type="AlphaFoldDB" id="A0AAN6PYZ6"/>
<dbReference type="InterPro" id="IPR051153">
    <property type="entry name" value="Yeast_CWMannoprotein_PIR"/>
</dbReference>
<evidence type="ECO:0000313" key="10">
    <source>
        <dbReference type="Proteomes" id="UP001305647"/>
    </source>
</evidence>
<evidence type="ECO:0000256" key="4">
    <source>
        <dbReference type="ARBA" id="ARBA00022729"/>
    </source>
</evidence>
<evidence type="ECO:0000256" key="2">
    <source>
        <dbReference type="ARBA" id="ARBA00022512"/>
    </source>
</evidence>
<comment type="similarity">
    <text evidence="6">Belongs to the PIR protein family.</text>
</comment>
<dbReference type="Pfam" id="PF22799">
    <property type="entry name" value="PIR1-like_C"/>
    <property type="match status" value="1"/>
</dbReference>
<accession>A0AAN6PYZ6</accession>
<dbReference type="GO" id="GO:0009277">
    <property type="term" value="C:fungal-type cell wall"/>
    <property type="evidence" value="ECO:0007669"/>
    <property type="project" value="TreeGrafter"/>
</dbReference>
<keyword evidence="4 7" id="KW-0732">Signal</keyword>
<evidence type="ECO:0000256" key="3">
    <source>
        <dbReference type="ARBA" id="ARBA00022525"/>
    </source>
</evidence>
<keyword evidence="2" id="KW-0134">Cell wall</keyword>
<comment type="caution">
    <text evidence="9">The sequence shown here is derived from an EMBL/GenBank/DDBJ whole genome shotgun (WGS) entry which is preliminary data.</text>
</comment>
<evidence type="ECO:0000259" key="8">
    <source>
        <dbReference type="Pfam" id="PF22799"/>
    </source>
</evidence>
<dbReference type="EMBL" id="MU863664">
    <property type="protein sequence ID" value="KAK4098032.1"/>
    <property type="molecule type" value="Genomic_DNA"/>
</dbReference>
<reference evidence="9" key="2">
    <citation type="submission" date="2023-05" db="EMBL/GenBank/DDBJ databases">
        <authorList>
            <consortium name="Lawrence Berkeley National Laboratory"/>
            <person name="Steindorff A."/>
            <person name="Hensen N."/>
            <person name="Bonometti L."/>
            <person name="Westerberg I."/>
            <person name="Brannstrom I.O."/>
            <person name="Guillou S."/>
            <person name="Cros-Aarteil S."/>
            <person name="Calhoun S."/>
            <person name="Haridas S."/>
            <person name="Kuo A."/>
            <person name="Mondo S."/>
            <person name="Pangilinan J."/>
            <person name="Riley R."/>
            <person name="Labutti K."/>
            <person name="Andreopoulos B."/>
            <person name="Lipzen A."/>
            <person name="Chen C."/>
            <person name="Yanf M."/>
            <person name="Daum C."/>
            <person name="Ng V."/>
            <person name="Clum A."/>
            <person name="Ohm R."/>
            <person name="Martin F."/>
            <person name="Silar P."/>
            <person name="Natvig D."/>
            <person name="Lalanne C."/>
            <person name="Gautier V."/>
            <person name="Ament-Velasquez S.L."/>
            <person name="Kruys A."/>
            <person name="Hutchinson M.I."/>
            <person name="Powell A.J."/>
            <person name="Barry K."/>
            <person name="Miller A.N."/>
            <person name="Grigoriev I.V."/>
            <person name="Debuchy R."/>
            <person name="Gladieux P."/>
            <person name="Thoren M.H."/>
            <person name="Johannesson H."/>
        </authorList>
    </citation>
    <scope>NUCLEOTIDE SEQUENCE</scope>
    <source>
        <strain evidence="9">CBS 757.83</strain>
    </source>
</reference>
<dbReference type="PROSITE" id="PS50256">
    <property type="entry name" value="PIR_REPEAT_2"/>
    <property type="match status" value="1"/>
</dbReference>
<reference evidence="9" key="1">
    <citation type="journal article" date="2023" name="Mol. Phylogenet. Evol.">
        <title>Genome-scale phylogeny and comparative genomics of the fungal order Sordariales.</title>
        <authorList>
            <person name="Hensen N."/>
            <person name="Bonometti L."/>
            <person name="Westerberg I."/>
            <person name="Brannstrom I.O."/>
            <person name="Guillou S."/>
            <person name="Cros-Aarteil S."/>
            <person name="Calhoun S."/>
            <person name="Haridas S."/>
            <person name="Kuo A."/>
            <person name="Mondo S."/>
            <person name="Pangilinan J."/>
            <person name="Riley R."/>
            <person name="LaButti K."/>
            <person name="Andreopoulos B."/>
            <person name="Lipzen A."/>
            <person name="Chen C."/>
            <person name="Yan M."/>
            <person name="Daum C."/>
            <person name="Ng V."/>
            <person name="Clum A."/>
            <person name="Steindorff A."/>
            <person name="Ohm R.A."/>
            <person name="Martin F."/>
            <person name="Silar P."/>
            <person name="Natvig D.O."/>
            <person name="Lalanne C."/>
            <person name="Gautier V."/>
            <person name="Ament-Velasquez S.L."/>
            <person name="Kruys A."/>
            <person name="Hutchinson M.I."/>
            <person name="Powell A.J."/>
            <person name="Barry K."/>
            <person name="Miller A.N."/>
            <person name="Grigoriev I.V."/>
            <person name="Debuchy R."/>
            <person name="Gladieux P."/>
            <person name="Hiltunen Thoren M."/>
            <person name="Johannesson H."/>
        </authorList>
    </citation>
    <scope>NUCLEOTIDE SEQUENCE</scope>
    <source>
        <strain evidence="9">CBS 757.83</strain>
    </source>
</reference>
<dbReference type="PANTHER" id="PTHR47254:SF1">
    <property type="entry name" value="CELL WALL MANNOPROTEIN CIS3-RELATED"/>
    <property type="match status" value="1"/>
</dbReference>
<keyword evidence="10" id="KW-1185">Reference proteome</keyword>
<feature type="signal peptide" evidence="7">
    <location>
        <begin position="1"/>
        <end position="17"/>
    </location>
</feature>
<evidence type="ECO:0000256" key="5">
    <source>
        <dbReference type="ARBA" id="ARBA00022737"/>
    </source>
</evidence>